<reference evidence="1 2" key="1">
    <citation type="submission" date="2016-11" db="EMBL/GenBank/DDBJ databases">
        <authorList>
            <person name="Jaros S."/>
            <person name="Januszkiewicz K."/>
            <person name="Wedrychowicz H."/>
        </authorList>
    </citation>
    <scope>NUCLEOTIDE SEQUENCE [LARGE SCALE GENOMIC DNA]</scope>
    <source>
        <strain evidence="1 2">GAS95</strain>
    </source>
</reference>
<name>A0A1N6L9D8_9BURK</name>
<dbReference type="RefSeq" id="WP_171991747.1">
    <property type="nucleotide sequence ID" value="NZ_FSRU01000002.1"/>
</dbReference>
<organism evidence="1 2">
    <name type="scientific">Paraburkholderia phenazinium</name>
    <dbReference type="NCBI Taxonomy" id="60549"/>
    <lineage>
        <taxon>Bacteria</taxon>
        <taxon>Pseudomonadati</taxon>
        <taxon>Pseudomonadota</taxon>
        <taxon>Betaproteobacteria</taxon>
        <taxon>Burkholderiales</taxon>
        <taxon>Burkholderiaceae</taxon>
        <taxon>Paraburkholderia</taxon>
    </lineage>
</organism>
<dbReference type="Proteomes" id="UP000185151">
    <property type="component" value="Unassembled WGS sequence"/>
</dbReference>
<dbReference type="AlphaFoldDB" id="A0A1N6L9D8"/>
<gene>
    <name evidence="1" type="ORF">SAMN05444165_6747</name>
</gene>
<keyword evidence="2" id="KW-1185">Reference proteome</keyword>
<evidence type="ECO:0000313" key="2">
    <source>
        <dbReference type="Proteomes" id="UP000185151"/>
    </source>
</evidence>
<evidence type="ECO:0000313" key="1">
    <source>
        <dbReference type="EMBL" id="SIO65286.1"/>
    </source>
</evidence>
<sequence length="58" mass="6097">MPEPFADMTLLPVTTVAVCVVCACVPSELLRLALYGEGLAPPLFAVPLIVVEVPSSWA</sequence>
<accession>A0A1N6L9D8</accession>
<protein>
    <submittedName>
        <fullName evidence="1">Uncharacterized protein</fullName>
    </submittedName>
</protein>
<dbReference type="EMBL" id="FSRU01000002">
    <property type="protein sequence ID" value="SIO65286.1"/>
    <property type="molecule type" value="Genomic_DNA"/>
</dbReference>
<proteinExistence type="predicted"/>